<dbReference type="GO" id="GO:0003677">
    <property type="term" value="F:DNA binding"/>
    <property type="evidence" value="ECO:0007669"/>
    <property type="project" value="UniProtKB-UniRule"/>
</dbReference>
<comment type="caution">
    <text evidence="6">The sequence shown here is derived from an EMBL/GenBank/DDBJ whole genome shotgun (WGS) entry which is preliminary data.</text>
</comment>
<evidence type="ECO:0000256" key="2">
    <source>
        <dbReference type="ARBA" id="ARBA00023172"/>
    </source>
</evidence>
<evidence type="ECO:0000313" key="7">
    <source>
        <dbReference type="Proteomes" id="UP000284763"/>
    </source>
</evidence>
<gene>
    <name evidence="6" type="ORF">D5R95_07610</name>
</gene>
<protein>
    <recommendedName>
        <fullName evidence="8">Site-specific integrase</fullName>
    </recommendedName>
</protein>
<keyword evidence="1 3" id="KW-0238">DNA-binding</keyword>
<feature type="domain" description="Tyr recombinase" evidence="4">
    <location>
        <begin position="126"/>
        <end position="230"/>
    </location>
</feature>
<dbReference type="Pfam" id="PF00589">
    <property type="entry name" value="Phage_integrase"/>
    <property type="match status" value="1"/>
</dbReference>
<evidence type="ECO:0000313" key="6">
    <source>
        <dbReference type="EMBL" id="RQD82124.1"/>
    </source>
</evidence>
<feature type="non-terminal residue" evidence="6">
    <location>
        <position position="230"/>
    </location>
</feature>
<dbReference type="PROSITE" id="PS51900">
    <property type="entry name" value="CB"/>
    <property type="match status" value="1"/>
</dbReference>
<dbReference type="InterPro" id="IPR044068">
    <property type="entry name" value="CB"/>
</dbReference>
<evidence type="ECO:0000256" key="3">
    <source>
        <dbReference type="PROSITE-ProRule" id="PRU01248"/>
    </source>
</evidence>
<reference evidence="6 7" key="1">
    <citation type="submission" date="2018-08" db="EMBL/GenBank/DDBJ databases">
        <title>The metabolism and importance of syntrophic acetate oxidation coupled to methane or sulfide production in haloalkaline environments.</title>
        <authorList>
            <person name="Timmers P.H.A."/>
            <person name="Vavourakis C.D."/>
            <person name="Sorokin D.Y."/>
            <person name="Sinninghe Damste J.S."/>
            <person name="Muyzer G."/>
            <person name="Stams A.J.M."/>
            <person name="Plugge C.M."/>
        </authorList>
    </citation>
    <scope>NUCLEOTIDE SEQUENCE [LARGE SCALE GENOMIC DNA]</scope>
    <source>
        <strain evidence="6">MSAO_Arc3</strain>
    </source>
</reference>
<evidence type="ECO:0000256" key="1">
    <source>
        <dbReference type="ARBA" id="ARBA00023125"/>
    </source>
</evidence>
<evidence type="ECO:0000259" key="4">
    <source>
        <dbReference type="PROSITE" id="PS51898"/>
    </source>
</evidence>
<dbReference type="InterPro" id="IPR013762">
    <property type="entry name" value="Integrase-like_cat_sf"/>
</dbReference>
<evidence type="ECO:0000259" key="5">
    <source>
        <dbReference type="PROSITE" id="PS51900"/>
    </source>
</evidence>
<dbReference type="InterPro" id="IPR011010">
    <property type="entry name" value="DNA_brk_join_enz"/>
</dbReference>
<dbReference type="SUPFAM" id="SSF56349">
    <property type="entry name" value="DNA breaking-rejoining enzymes"/>
    <property type="match status" value="1"/>
</dbReference>
<dbReference type="Gene3D" id="1.10.150.130">
    <property type="match status" value="1"/>
</dbReference>
<sequence>MSLYNFRKRIEHAEKRIIDADYSQKNKDLIFEFVNVLYAEGLSDARVLKYLSQLNLLAQMFNKEFDEVTLTDMYRVVAEIERSDRKPWTKHDYKVAIKRFFKWLNGGEDPDTTKWIKTAIKQHNKMLPEELLTDDDIRNMINAADHPRDKAMIAFLYDSGTRVGEMASIKLKHIAFDKYGATVMVNGKTGMRRVRLIFSPPYVSSWLAIHPNREDPNTNLWVNVGNRGRG</sequence>
<dbReference type="Gene3D" id="1.10.443.10">
    <property type="entry name" value="Intergrase catalytic core"/>
    <property type="match status" value="1"/>
</dbReference>
<dbReference type="EMBL" id="QZAB01000478">
    <property type="protein sequence ID" value="RQD82124.1"/>
    <property type="molecule type" value="Genomic_DNA"/>
</dbReference>
<organism evidence="6 7">
    <name type="scientific">Methanosalsum natronophilum</name>
    <dbReference type="NCBI Taxonomy" id="768733"/>
    <lineage>
        <taxon>Archaea</taxon>
        <taxon>Methanobacteriati</taxon>
        <taxon>Methanobacteriota</taxon>
        <taxon>Stenosarchaea group</taxon>
        <taxon>Methanomicrobia</taxon>
        <taxon>Methanosarcinales</taxon>
        <taxon>Methanosarcinaceae</taxon>
        <taxon>Methanosalsum</taxon>
    </lineage>
</organism>
<name>A0A424YT62_9EURY</name>
<dbReference type="AlphaFoldDB" id="A0A424YT62"/>
<dbReference type="InterPro" id="IPR010998">
    <property type="entry name" value="Integrase_recombinase_N"/>
</dbReference>
<dbReference type="Proteomes" id="UP000284763">
    <property type="component" value="Unassembled WGS sequence"/>
</dbReference>
<keyword evidence="2" id="KW-0233">DNA recombination</keyword>
<proteinExistence type="predicted"/>
<evidence type="ECO:0008006" key="8">
    <source>
        <dbReference type="Google" id="ProtNLM"/>
    </source>
</evidence>
<accession>A0A424YT62</accession>
<dbReference type="PROSITE" id="PS51898">
    <property type="entry name" value="TYR_RECOMBINASE"/>
    <property type="match status" value="1"/>
</dbReference>
<feature type="domain" description="Core-binding (CB)" evidence="5">
    <location>
        <begin position="24"/>
        <end position="105"/>
    </location>
</feature>
<dbReference type="GO" id="GO:0006310">
    <property type="term" value="P:DNA recombination"/>
    <property type="evidence" value="ECO:0007669"/>
    <property type="project" value="UniProtKB-KW"/>
</dbReference>
<dbReference type="GO" id="GO:0015074">
    <property type="term" value="P:DNA integration"/>
    <property type="evidence" value="ECO:0007669"/>
    <property type="project" value="InterPro"/>
</dbReference>
<dbReference type="InterPro" id="IPR002104">
    <property type="entry name" value="Integrase_catalytic"/>
</dbReference>